<keyword evidence="3" id="KW-1185">Reference proteome</keyword>
<evidence type="ECO:0000313" key="3">
    <source>
        <dbReference type="Proteomes" id="UP001066276"/>
    </source>
</evidence>
<dbReference type="Proteomes" id="UP001066276">
    <property type="component" value="Chromosome 9"/>
</dbReference>
<reference evidence="2" key="1">
    <citation type="journal article" date="2022" name="bioRxiv">
        <title>Sequencing and chromosome-scale assembly of the giantPleurodeles waltlgenome.</title>
        <authorList>
            <person name="Brown T."/>
            <person name="Elewa A."/>
            <person name="Iarovenko S."/>
            <person name="Subramanian E."/>
            <person name="Araus A.J."/>
            <person name="Petzold A."/>
            <person name="Susuki M."/>
            <person name="Suzuki K.-i.T."/>
            <person name="Hayashi T."/>
            <person name="Toyoda A."/>
            <person name="Oliveira C."/>
            <person name="Osipova E."/>
            <person name="Leigh N.D."/>
            <person name="Simon A."/>
            <person name="Yun M.H."/>
        </authorList>
    </citation>
    <scope>NUCLEOTIDE SEQUENCE</scope>
    <source>
        <strain evidence="2">20211129_DDA</strain>
        <tissue evidence="2">Liver</tissue>
    </source>
</reference>
<sequence>MAKNRNRKAALQTGGGSPALQEDLDEIVASVIPEEIITGIAGKDSADYQKTTYMREDNGSPMDLPVLDYPDSMDDQLTTIC</sequence>
<protein>
    <submittedName>
        <fullName evidence="2">Uncharacterized protein</fullName>
    </submittedName>
</protein>
<dbReference type="EMBL" id="JANPWB010000013">
    <property type="protein sequence ID" value="KAJ1104302.1"/>
    <property type="molecule type" value="Genomic_DNA"/>
</dbReference>
<gene>
    <name evidence="2" type="ORF">NDU88_001714</name>
</gene>
<accession>A0AAV7MLR7</accession>
<comment type="caution">
    <text evidence="2">The sequence shown here is derived from an EMBL/GenBank/DDBJ whole genome shotgun (WGS) entry which is preliminary data.</text>
</comment>
<proteinExistence type="predicted"/>
<evidence type="ECO:0000256" key="1">
    <source>
        <dbReference type="SAM" id="MobiDB-lite"/>
    </source>
</evidence>
<evidence type="ECO:0000313" key="2">
    <source>
        <dbReference type="EMBL" id="KAJ1104302.1"/>
    </source>
</evidence>
<organism evidence="2 3">
    <name type="scientific">Pleurodeles waltl</name>
    <name type="common">Iberian ribbed newt</name>
    <dbReference type="NCBI Taxonomy" id="8319"/>
    <lineage>
        <taxon>Eukaryota</taxon>
        <taxon>Metazoa</taxon>
        <taxon>Chordata</taxon>
        <taxon>Craniata</taxon>
        <taxon>Vertebrata</taxon>
        <taxon>Euteleostomi</taxon>
        <taxon>Amphibia</taxon>
        <taxon>Batrachia</taxon>
        <taxon>Caudata</taxon>
        <taxon>Salamandroidea</taxon>
        <taxon>Salamandridae</taxon>
        <taxon>Pleurodelinae</taxon>
        <taxon>Pleurodeles</taxon>
    </lineage>
</organism>
<feature type="region of interest" description="Disordered" evidence="1">
    <location>
        <begin position="1"/>
        <end position="20"/>
    </location>
</feature>
<dbReference type="AlphaFoldDB" id="A0AAV7MLR7"/>
<name>A0AAV7MLR7_PLEWA</name>